<evidence type="ECO:0000256" key="2">
    <source>
        <dbReference type="ARBA" id="ARBA00007353"/>
    </source>
</evidence>
<protein>
    <recommendedName>
        <fullName evidence="10">Purine nucleoside phosphorylase</fullName>
    </recommendedName>
</protein>
<keyword evidence="6" id="KW-0862">Zinc</keyword>
<gene>
    <name evidence="11" type="primary">pgeF</name>
    <name evidence="11" type="ORF">J7561_01110</name>
</gene>
<evidence type="ECO:0000256" key="3">
    <source>
        <dbReference type="ARBA" id="ARBA00022679"/>
    </source>
</evidence>
<evidence type="ECO:0000256" key="9">
    <source>
        <dbReference type="ARBA" id="ARBA00049893"/>
    </source>
</evidence>
<dbReference type="GO" id="GO:0016787">
    <property type="term" value="F:hydrolase activity"/>
    <property type="evidence" value="ECO:0007669"/>
    <property type="project" value="UniProtKB-KW"/>
</dbReference>
<comment type="catalytic activity">
    <reaction evidence="9">
        <text>S-methyl-5'-thioadenosine + phosphate = 5-(methylsulfanyl)-alpha-D-ribose 1-phosphate + adenine</text>
        <dbReference type="Rhea" id="RHEA:11852"/>
        <dbReference type="ChEBI" id="CHEBI:16708"/>
        <dbReference type="ChEBI" id="CHEBI:17509"/>
        <dbReference type="ChEBI" id="CHEBI:43474"/>
        <dbReference type="ChEBI" id="CHEBI:58533"/>
        <dbReference type="EC" id="2.4.2.28"/>
    </reaction>
    <physiologicalReaction direction="left-to-right" evidence="9">
        <dbReference type="Rhea" id="RHEA:11853"/>
    </physiologicalReaction>
</comment>
<dbReference type="SUPFAM" id="SSF64438">
    <property type="entry name" value="CNF1/YfiH-like putative cysteine hydrolases"/>
    <property type="match status" value="1"/>
</dbReference>
<evidence type="ECO:0000256" key="7">
    <source>
        <dbReference type="ARBA" id="ARBA00047989"/>
    </source>
</evidence>
<keyword evidence="3" id="KW-0808">Transferase</keyword>
<dbReference type="Proteomes" id="UP000680020">
    <property type="component" value="Unassembled WGS sequence"/>
</dbReference>
<accession>A0AB35BUY2</accession>
<dbReference type="InterPro" id="IPR011324">
    <property type="entry name" value="Cytotoxic_necrot_fac-like_cat"/>
</dbReference>
<sequence>MTIKTINGLPVIEPNWSVPAHIKAYSTTRLGGFSSAPIDGLNLALSVEDDRDDVIKNRARLMEALNLPEPPRWISQTHSTIVHDASALEAICEGDALFTTKPNQVCAILTADCLPIILTNEAGTFVSAIHAGWRGLLNGIIENTLSACHHMDDTMIAWLAPAISQKAFEVGPEVREAFMAHNPHYGDFFIDSERANHFYADLYSIAREKLKAFGVKAHNIFGGDYCTHSSPDLFFSYRRDGKTSGRQATLIWMAS</sequence>
<dbReference type="AlphaFoldDB" id="A0AB35BUY2"/>
<evidence type="ECO:0000256" key="4">
    <source>
        <dbReference type="ARBA" id="ARBA00022723"/>
    </source>
</evidence>
<dbReference type="Pfam" id="PF02578">
    <property type="entry name" value="Cu-oxidase_4"/>
    <property type="match status" value="1"/>
</dbReference>
<evidence type="ECO:0000256" key="10">
    <source>
        <dbReference type="RuleBase" id="RU361274"/>
    </source>
</evidence>
<name>A0AB35BUY2_9GAMM</name>
<organism evidence="11 12">
    <name type="scientific">Wohlfahrtiimonas chitiniclastica</name>
    <dbReference type="NCBI Taxonomy" id="400946"/>
    <lineage>
        <taxon>Bacteria</taxon>
        <taxon>Pseudomonadati</taxon>
        <taxon>Pseudomonadota</taxon>
        <taxon>Gammaproteobacteria</taxon>
        <taxon>Cardiobacteriales</taxon>
        <taxon>Ignatzschineriaceae</taxon>
        <taxon>Wohlfahrtiimonas</taxon>
    </lineage>
</organism>
<evidence type="ECO:0000313" key="12">
    <source>
        <dbReference type="Proteomes" id="UP000680020"/>
    </source>
</evidence>
<evidence type="ECO:0000256" key="1">
    <source>
        <dbReference type="ARBA" id="ARBA00000553"/>
    </source>
</evidence>
<dbReference type="GeneID" id="58263165"/>
<evidence type="ECO:0000256" key="6">
    <source>
        <dbReference type="ARBA" id="ARBA00022833"/>
    </source>
</evidence>
<dbReference type="EMBL" id="JAGIBU010000001">
    <property type="protein sequence ID" value="MBS7823798.1"/>
    <property type="molecule type" value="Genomic_DNA"/>
</dbReference>
<dbReference type="Gene3D" id="3.60.140.10">
    <property type="entry name" value="CNF1/YfiH-like putative cysteine hydrolases"/>
    <property type="match status" value="1"/>
</dbReference>
<dbReference type="CDD" id="cd16833">
    <property type="entry name" value="YfiH"/>
    <property type="match status" value="1"/>
</dbReference>
<comment type="similarity">
    <text evidence="2 10">Belongs to the purine nucleoside phosphorylase YfiH/LACC1 family.</text>
</comment>
<reference evidence="11" key="1">
    <citation type="submission" date="2021-03" db="EMBL/GenBank/DDBJ databases">
        <title>Identification and antibiotic profiling of Wohlfahrtiimonas chitiniclastica, an underestimated human pathogen.</title>
        <authorList>
            <person name="Kopf A."/>
            <person name="Bunk B."/>
            <person name="Coldewey S."/>
            <person name="Gunzer F."/>
            <person name="Riedel T."/>
            <person name="Schroettner P."/>
        </authorList>
    </citation>
    <scope>NUCLEOTIDE SEQUENCE</scope>
    <source>
        <strain evidence="11">DSM 100917</strain>
    </source>
</reference>
<dbReference type="RefSeq" id="WP_008314760.1">
    <property type="nucleotide sequence ID" value="NZ_JAGIBS010000001.1"/>
</dbReference>
<evidence type="ECO:0000256" key="8">
    <source>
        <dbReference type="ARBA" id="ARBA00048968"/>
    </source>
</evidence>
<comment type="catalytic activity">
    <reaction evidence="8">
        <text>adenosine + phosphate = alpha-D-ribose 1-phosphate + adenine</text>
        <dbReference type="Rhea" id="RHEA:27642"/>
        <dbReference type="ChEBI" id="CHEBI:16335"/>
        <dbReference type="ChEBI" id="CHEBI:16708"/>
        <dbReference type="ChEBI" id="CHEBI:43474"/>
        <dbReference type="ChEBI" id="CHEBI:57720"/>
        <dbReference type="EC" id="2.4.2.1"/>
    </reaction>
    <physiologicalReaction direction="left-to-right" evidence="8">
        <dbReference type="Rhea" id="RHEA:27643"/>
    </physiologicalReaction>
</comment>
<comment type="catalytic activity">
    <reaction evidence="7">
        <text>adenosine + H2O + H(+) = inosine + NH4(+)</text>
        <dbReference type="Rhea" id="RHEA:24408"/>
        <dbReference type="ChEBI" id="CHEBI:15377"/>
        <dbReference type="ChEBI" id="CHEBI:15378"/>
        <dbReference type="ChEBI" id="CHEBI:16335"/>
        <dbReference type="ChEBI" id="CHEBI:17596"/>
        <dbReference type="ChEBI" id="CHEBI:28938"/>
        <dbReference type="EC" id="3.5.4.4"/>
    </reaction>
    <physiologicalReaction direction="left-to-right" evidence="7">
        <dbReference type="Rhea" id="RHEA:24409"/>
    </physiologicalReaction>
</comment>
<comment type="caution">
    <text evidence="11">The sequence shown here is derived from an EMBL/GenBank/DDBJ whole genome shotgun (WGS) entry which is preliminary data.</text>
</comment>
<dbReference type="GO" id="GO:0005507">
    <property type="term" value="F:copper ion binding"/>
    <property type="evidence" value="ECO:0007669"/>
    <property type="project" value="TreeGrafter"/>
</dbReference>
<dbReference type="InterPro" id="IPR038371">
    <property type="entry name" value="Cu_polyphenol_OxRdtase_sf"/>
</dbReference>
<dbReference type="NCBIfam" id="TIGR00726">
    <property type="entry name" value="peptidoglycan editing factor PgeF"/>
    <property type="match status" value="1"/>
</dbReference>
<keyword evidence="5" id="KW-0378">Hydrolase</keyword>
<dbReference type="PANTHER" id="PTHR30616:SF2">
    <property type="entry name" value="PURINE NUCLEOSIDE PHOSPHORYLASE LACC1"/>
    <property type="match status" value="1"/>
</dbReference>
<dbReference type="GO" id="GO:0017061">
    <property type="term" value="F:S-methyl-5-thioadenosine phosphorylase activity"/>
    <property type="evidence" value="ECO:0007669"/>
    <property type="project" value="UniProtKB-EC"/>
</dbReference>
<comment type="catalytic activity">
    <reaction evidence="1">
        <text>inosine + phosphate = alpha-D-ribose 1-phosphate + hypoxanthine</text>
        <dbReference type="Rhea" id="RHEA:27646"/>
        <dbReference type="ChEBI" id="CHEBI:17368"/>
        <dbReference type="ChEBI" id="CHEBI:17596"/>
        <dbReference type="ChEBI" id="CHEBI:43474"/>
        <dbReference type="ChEBI" id="CHEBI:57720"/>
        <dbReference type="EC" id="2.4.2.1"/>
    </reaction>
    <physiologicalReaction direction="left-to-right" evidence="1">
        <dbReference type="Rhea" id="RHEA:27647"/>
    </physiologicalReaction>
</comment>
<keyword evidence="4" id="KW-0479">Metal-binding</keyword>
<dbReference type="InterPro" id="IPR003730">
    <property type="entry name" value="Cu_polyphenol_OxRdtase"/>
</dbReference>
<proteinExistence type="inferred from homology"/>
<dbReference type="PANTHER" id="PTHR30616">
    <property type="entry name" value="UNCHARACTERIZED PROTEIN YFIH"/>
    <property type="match status" value="1"/>
</dbReference>
<evidence type="ECO:0000256" key="5">
    <source>
        <dbReference type="ARBA" id="ARBA00022801"/>
    </source>
</evidence>
<evidence type="ECO:0000313" key="11">
    <source>
        <dbReference type="EMBL" id="MBS7823798.1"/>
    </source>
</evidence>